<protein>
    <recommendedName>
        <fullName evidence="4 14">Dol-P-Man:Man(5)GlcNAc(2)-PP-Dol alpha-1,3-mannosyltransferase</fullName>
        <ecNumber evidence="3 14">2.4.1.258</ecNumber>
    </recommendedName>
    <alternativeName>
        <fullName evidence="14">Dol-P-Man-dependent alpha(1-3)-mannosyltransferase</fullName>
    </alternativeName>
</protein>
<comment type="function">
    <text evidence="11 14">Dol-P-Man:Man(5)GlcNAc(2)-PP-Dol alpha-1,3-mannosyltransferase that operates in the biosynthetic pathway of dolichol-linked oligosaccharides, the glycan precursors employed in protein asparagine (N)-glycosylation. The assembly of dolichol-linked oligosaccharides begins on the cytosolic side of the endoplasmic reticulum membrane and finishes in its lumen. The sequential addition of sugars to dolichol pyrophosphate produces dolichol-linked oligosaccharides containing fourteen sugars, including two GlcNAcs, nine mannoses and three glucoses. Once assembled, the oligosaccharide is transferred from the lipid to nascent proteins by oligosaccharyltransferases. In the lumen of the endoplasmic reticulum, adds the first dolichyl beta-D-mannosyl phosphate derived mannose in an alpha-1,3 linkage to Man(5)GlcNAc(2)-PP-dolichol to produce Man(6)GlcNAc(2)-PP-dolichol.</text>
</comment>
<evidence type="ECO:0000256" key="1">
    <source>
        <dbReference type="ARBA" id="ARBA00004477"/>
    </source>
</evidence>
<keyword evidence="6 14" id="KW-0808">Transferase</keyword>
<evidence type="ECO:0000256" key="8">
    <source>
        <dbReference type="ARBA" id="ARBA00022824"/>
    </source>
</evidence>
<evidence type="ECO:0000256" key="14">
    <source>
        <dbReference type="RuleBase" id="RU364047"/>
    </source>
</evidence>
<reference evidence="16" key="1">
    <citation type="submission" date="2022-03" db="EMBL/GenBank/DDBJ databases">
        <authorList>
            <person name="Legras J.-L."/>
            <person name="Devillers H."/>
            <person name="Grondin C."/>
        </authorList>
    </citation>
    <scope>NUCLEOTIDE SEQUENCE</scope>
    <source>
        <strain evidence="16">CLIB 1423</strain>
    </source>
</reference>
<dbReference type="EC" id="2.4.1.258" evidence="3 14"/>
<evidence type="ECO:0000256" key="3">
    <source>
        <dbReference type="ARBA" id="ARBA00011964"/>
    </source>
</evidence>
<feature type="transmembrane region" description="Helical" evidence="14">
    <location>
        <begin position="234"/>
        <end position="249"/>
    </location>
</feature>
<evidence type="ECO:0000313" key="17">
    <source>
        <dbReference type="Proteomes" id="UP000837801"/>
    </source>
</evidence>
<evidence type="ECO:0000256" key="15">
    <source>
        <dbReference type="SAM" id="MobiDB-lite"/>
    </source>
</evidence>
<accession>A0A9P0QS62</accession>
<comment type="similarity">
    <text evidence="13">Belongs to the glycosyltransferase ALG3 family.</text>
</comment>
<dbReference type="Proteomes" id="UP000837801">
    <property type="component" value="Unassembled WGS sequence"/>
</dbReference>
<name>A0A9P0QS62_9ASCO</name>
<feature type="transmembrane region" description="Helical" evidence="14">
    <location>
        <begin position="174"/>
        <end position="198"/>
    </location>
</feature>
<evidence type="ECO:0000256" key="9">
    <source>
        <dbReference type="ARBA" id="ARBA00022989"/>
    </source>
</evidence>
<evidence type="ECO:0000256" key="11">
    <source>
        <dbReference type="ARBA" id="ARBA00044743"/>
    </source>
</evidence>
<evidence type="ECO:0000256" key="7">
    <source>
        <dbReference type="ARBA" id="ARBA00022692"/>
    </source>
</evidence>
<feature type="transmembrane region" description="Helical" evidence="14">
    <location>
        <begin position="446"/>
        <end position="469"/>
    </location>
</feature>
<comment type="catalytic activity">
    <reaction evidence="12 14">
        <text>an alpha-D-Man-(1-&gt;2)-alpha-D-Man-(1-&gt;2)-alpha-D-Man-(1-&gt;3)-[alpha-D-Man-(1-&gt;6)]-beta-D-Man-(1-&gt;4)-beta-D-GlcNAc-(1-&gt;4)-alpha-D-GlcNAc-diphospho-di-trans,poly-cis-dolichol + a di-trans,poly-cis-dolichyl beta-D-mannosyl phosphate = an alpha-D-Man-(1-&gt;2)-alpha-D-Man-(1-&gt;2)-alpha-D-Man-(1-&gt;3)-[alpha-D-Man-(1-&gt;3)-alpha-D-Man-(1-&gt;6)]-beta-D-Man-(1-&gt;4)-beta-D-GlcNAc-(1-&gt;4)-alpha-D-GlcNAc-diphospho-di-trans,poly-cis-dolichol + a di-trans,poly-cis-dolichyl phosphate + H(+)</text>
        <dbReference type="Rhea" id="RHEA:29527"/>
        <dbReference type="Rhea" id="RHEA-COMP:19498"/>
        <dbReference type="Rhea" id="RHEA-COMP:19501"/>
        <dbReference type="Rhea" id="RHEA-COMP:19516"/>
        <dbReference type="Rhea" id="RHEA-COMP:19517"/>
        <dbReference type="ChEBI" id="CHEBI:15378"/>
        <dbReference type="ChEBI" id="CHEBI:57683"/>
        <dbReference type="ChEBI" id="CHEBI:58211"/>
        <dbReference type="ChEBI" id="CHEBI:132515"/>
        <dbReference type="ChEBI" id="CHEBI:132516"/>
        <dbReference type="EC" id="2.4.1.258"/>
    </reaction>
    <physiologicalReaction direction="left-to-right" evidence="12 14">
        <dbReference type="Rhea" id="RHEA:29528"/>
    </physiologicalReaction>
</comment>
<feature type="transmembrane region" description="Helical" evidence="14">
    <location>
        <begin position="421"/>
        <end position="439"/>
    </location>
</feature>
<gene>
    <name evidence="16" type="ORF">CLIB1423_17S00936</name>
</gene>
<evidence type="ECO:0000313" key="16">
    <source>
        <dbReference type="EMBL" id="CAH2354517.1"/>
    </source>
</evidence>
<dbReference type="OrthoDB" id="20028at2759"/>
<evidence type="ECO:0000256" key="4">
    <source>
        <dbReference type="ARBA" id="ARBA00015561"/>
    </source>
</evidence>
<keyword evidence="9 14" id="KW-1133">Transmembrane helix</keyword>
<feature type="region of interest" description="Disordered" evidence="15">
    <location>
        <begin position="1"/>
        <end position="22"/>
    </location>
</feature>
<keyword evidence="8 14" id="KW-0256">Endoplasmic reticulum</keyword>
<dbReference type="PANTHER" id="PTHR12646">
    <property type="entry name" value="NOT56 - RELATED"/>
    <property type="match status" value="1"/>
</dbReference>
<dbReference type="GO" id="GO:0005789">
    <property type="term" value="C:endoplasmic reticulum membrane"/>
    <property type="evidence" value="ECO:0007669"/>
    <property type="project" value="UniProtKB-SubCell"/>
</dbReference>
<evidence type="ECO:0000256" key="5">
    <source>
        <dbReference type="ARBA" id="ARBA00022676"/>
    </source>
</evidence>
<evidence type="ECO:0000256" key="13">
    <source>
        <dbReference type="ARBA" id="ARBA00093457"/>
    </source>
</evidence>
<comment type="subcellular location">
    <subcellularLocation>
        <location evidence="1 14">Endoplasmic reticulum membrane</location>
        <topology evidence="1 14">Multi-pass membrane protein</topology>
    </subcellularLocation>
</comment>
<comment type="caution">
    <text evidence="16">The sequence shown here is derived from an EMBL/GenBank/DDBJ whole genome shotgun (WGS) entry which is preliminary data.</text>
</comment>
<feature type="transmembrane region" description="Helical" evidence="14">
    <location>
        <begin position="256"/>
        <end position="275"/>
    </location>
</feature>
<evidence type="ECO:0000256" key="6">
    <source>
        <dbReference type="ARBA" id="ARBA00022679"/>
    </source>
</evidence>
<dbReference type="Pfam" id="PF05208">
    <property type="entry name" value="ALG3"/>
    <property type="match status" value="1"/>
</dbReference>
<keyword evidence="5 14" id="KW-0328">Glycosyltransferase</keyword>
<feature type="transmembrane region" description="Helical" evidence="14">
    <location>
        <begin position="388"/>
        <end position="409"/>
    </location>
</feature>
<feature type="transmembrane region" description="Helical" evidence="14">
    <location>
        <begin position="210"/>
        <end position="228"/>
    </location>
</feature>
<evidence type="ECO:0000256" key="12">
    <source>
        <dbReference type="ARBA" id="ARBA00049506"/>
    </source>
</evidence>
<proteinExistence type="inferred from homology"/>
<dbReference type="GO" id="GO:0052925">
    <property type="term" value="F:dol-P-Man:Man(5)GlcNAc(2)-PP-Dol alpha-1,3-mannosyltransferase activity"/>
    <property type="evidence" value="ECO:0007669"/>
    <property type="project" value="UniProtKB-EC"/>
</dbReference>
<feature type="transmembrane region" description="Helical" evidence="14">
    <location>
        <begin position="326"/>
        <end position="347"/>
    </location>
</feature>
<keyword evidence="17" id="KW-1185">Reference proteome</keyword>
<organism evidence="16 17">
    <name type="scientific">[Candida] railenensis</name>
    <dbReference type="NCBI Taxonomy" id="45579"/>
    <lineage>
        <taxon>Eukaryota</taxon>
        <taxon>Fungi</taxon>
        <taxon>Dikarya</taxon>
        <taxon>Ascomycota</taxon>
        <taxon>Saccharomycotina</taxon>
        <taxon>Pichiomycetes</taxon>
        <taxon>Debaryomycetaceae</taxon>
        <taxon>Kurtzmaniella</taxon>
    </lineage>
</organism>
<sequence length="486" mass="54352">MPSIPEAKDSKSGPETPAHKKPELPEFTLKNVSLDILHGVQALVVSPKATLIVAPMLVAVTSILCKVIIARVPYTEIDFSTYMQQVELINDGELDYAQIYGDSGPIVYPAGFVQVYQFLYSMTDGGQQLRTAQYIFSLLLTSTTFLTSAVYITAGAGSIPPWPFYLLVLSKRLFSIYLLRLFNDCFTTIAMIGVTLMLQQASYWYSTAGTLIPYLLTLVAADLFSLAISVKMNALLYLPGFVIVSYFLVGENLVKLVSVLAVIPIVQVLVGWKFLLPLFLGSDDVDASNIRWNYINQAFDFSRKFLYKWTVNWKFISEDTFLSDTFANTLLILNVATLLVFIFTRFLSPKVTGKPLTELIGAAITKPFSSTAIKQKNLYLNSTHGPRLILLTLACSNVIGVLFARSLHYQFLSWYCWQLPYLLYSTGWNFAICGAIWAAHEYSWNVFPATAASSGLLVSILSVVLFGVWNNRANWFVEEDLNKKNQ</sequence>
<evidence type="ECO:0000256" key="10">
    <source>
        <dbReference type="ARBA" id="ARBA00023136"/>
    </source>
</evidence>
<comment type="pathway">
    <text evidence="2 14">Protein modification; protein glycosylation.</text>
</comment>
<feature type="transmembrane region" description="Helical" evidence="14">
    <location>
        <begin position="49"/>
        <end position="69"/>
    </location>
</feature>
<dbReference type="AlphaFoldDB" id="A0A9P0QS62"/>
<dbReference type="EMBL" id="CAKXYY010000017">
    <property type="protein sequence ID" value="CAH2354517.1"/>
    <property type="molecule type" value="Genomic_DNA"/>
</dbReference>
<feature type="transmembrane region" description="Helical" evidence="14">
    <location>
        <begin position="134"/>
        <end position="154"/>
    </location>
</feature>
<keyword evidence="10 14" id="KW-0472">Membrane</keyword>
<dbReference type="InterPro" id="IPR007873">
    <property type="entry name" value="Glycosyltransferase_ALG3"/>
</dbReference>
<keyword evidence="7 14" id="KW-0812">Transmembrane</keyword>
<dbReference type="PANTHER" id="PTHR12646:SF0">
    <property type="entry name" value="DOL-P-MAN:MAN(5)GLCNAC(2)-PP-DOL ALPHA-1,3-MANNOSYLTRANSFERASE"/>
    <property type="match status" value="1"/>
</dbReference>
<evidence type="ECO:0000256" key="2">
    <source>
        <dbReference type="ARBA" id="ARBA00004922"/>
    </source>
</evidence>